<dbReference type="InterPro" id="IPR046667">
    <property type="entry name" value="DUF6537"/>
</dbReference>
<dbReference type="RefSeq" id="WP_176440265.1">
    <property type="nucleotide sequence ID" value="NZ_FXXQ01000006.1"/>
</dbReference>
<evidence type="ECO:0000313" key="4">
    <source>
        <dbReference type="EMBL" id="SMX23961.1"/>
    </source>
</evidence>
<feature type="domain" description="Pyruvate/ketoisovalerate oxidoreductase catalytic" evidence="2">
    <location>
        <begin position="18"/>
        <end position="204"/>
    </location>
</feature>
<accession>A0A238J0X7</accession>
<dbReference type="Pfam" id="PF01558">
    <property type="entry name" value="POR"/>
    <property type="match status" value="1"/>
</dbReference>
<reference evidence="4 5" key="1">
    <citation type="submission" date="2017-05" db="EMBL/GenBank/DDBJ databases">
        <authorList>
            <person name="Song R."/>
            <person name="Chenine A.L."/>
            <person name="Ruprecht R.M."/>
        </authorList>
    </citation>
    <scope>NUCLEOTIDE SEQUENCE [LARGE SCALE GENOMIC DNA]</scope>
    <source>
        <strain evidence="4 5">CECT 8489</strain>
    </source>
</reference>
<keyword evidence="4" id="KW-0670">Pyruvate</keyword>
<keyword evidence="1" id="KW-0560">Oxidoreductase</keyword>
<gene>
    <name evidence="4" type="ORF">BOA8489_02075</name>
</gene>
<evidence type="ECO:0000259" key="2">
    <source>
        <dbReference type="Pfam" id="PF01558"/>
    </source>
</evidence>
<protein>
    <submittedName>
        <fullName evidence="4">Putative indolepyruvate oxidoreductase subunit B</fullName>
    </submittedName>
</protein>
<sequence>MSGAANTQPKRLLIAAMGGEGGGVLAGWLTSAALDAGLWVQRTSVPGVAQRTGATTYYLEFLPKMGTAKPVMALHPAPGRVDLLVATELLEAVRMVKLGFVTPERTRLLASSHRTYTVDEKSSMEDGRLDVEPMIATCRAFAAEASIFDLSKTALGVSAHLNSVVMGLVAGSGALPIPLESFRKAIQSGKRVSDANLRGFEAGLALAAEAVAVPDLRGGAKPANQPAVATDEVQALEPTDETGFLPQEAAGLAAEGVRRLTDYQNAVYASEYLEHLRRISAHNNATPKMLAALARLLALRMSYEDTHRVAELKLRQARLSRVRGEAKARLGEIVDVKEFMKPGPEEIFGLLPKSLGKPLVSLAERRGWSSSSLPMKVKTTRFSGFIRLKALAYAKRWRPKSLRHHEEMEWLALWLRYVEAALDKMPEATIEIVETARLVRGYGSTYKRGIRNWSLIETEILEPCLFGSLSCEQLADAVLQARLAAVKDPDSAALDKVVTAFKAVARTTPPSASAAE</sequence>
<dbReference type="Gene3D" id="3.40.920.10">
    <property type="entry name" value="Pyruvate-ferredoxin oxidoreductase, PFOR, domain III"/>
    <property type="match status" value="1"/>
</dbReference>
<dbReference type="Pfam" id="PF20169">
    <property type="entry name" value="DUF6537"/>
    <property type="match status" value="1"/>
</dbReference>
<dbReference type="Proteomes" id="UP000201838">
    <property type="component" value="Unassembled WGS sequence"/>
</dbReference>
<evidence type="ECO:0000313" key="5">
    <source>
        <dbReference type="Proteomes" id="UP000201838"/>
    </source>
</evidence>
<dbReference type="AlphaFoldDB" id="A0A238J0X7"/>
<dbReference type="NCBIfam" id="NF006179">
    <property type="entry name" value="PRK08312.1"/>
    <property type="match status" value="1"/>
</dbReference>
<dbReference type="EMBL" id="FXXQ01000006">
    <property type="protein sequence ID" value="SMX23961.1"/>
    <property type="molecule type" value="Genomic_DNA"/>
</dbReference>
<dbReference type="InterPro" id="IPR002869">
    <property type="entry name" value="Pyrv_flavodox_OxRed_cen"/>
</dbReference>
<keyword evidence="5" id="KW-1185">Reference proteome</keyword>
<proteinExistence type="predicted"/>
<dbReference type="PANTHER" id="PTHR43854:SF1">
    <property type="entry name" value="INDOLEPYRUVATE OXIDOREDUCTASE SUBUNIT IORB"/>
    <property type="match status" value="1"/>
</dbReference>
<feature type="domain" description="DUF6537" evidence="3">
    <location>
        <begin position="252"/>
        <end position="457"/>
    </location>
</feature>
<evidence type="ECO:0000259" key="3">
    <source>
        <dbReference type="Pfam" id="PF20169"/>
    </source>
</evidence>
<dbReference type="GO" id="GO:0016903">
    <property type="term" value="F:oxidoreductase activity, acting on the aldehyde or oxo group of donors"/>
    <property type="evidence" value="ECO:0007669"/>
    <property type="project" value="InterPro"/>
</dbReference>
<evidence type="ECO:0000256" key="1">
    <source>
        <dbReference type="ARBA" id="ARBA00023002"/>
    </source>
</evidence>
<dbReference type="InterPro" id="IPR052198">
    <property type="entry name" value="IorB_Oxidoreductase"/>
</dbReference>
<name>A0A238J0X7_9RHOB</name>
<organism evidence="4 5">
    <name type="scientific">Boseongicola aestuarii</name>
    <dbReference type="NCBI Taxonomy" id="1470561"/>
    <lineage>
        <taxon>Bacteria</taxon>
        <taxon>Pseudomonadati</taxon>
        <taxon>Pseudomonadota</taxon>
        <taxon>Alphaproteobacteria</taxon>
        <taxon>Rhodobacterales</taxon>
        <taxon>Paracoccaceae</taxon>
        <taxon>Boseongicola</taxon>
    </lineage>
</organism>
<dbReference type="PANTHER" id="PTHR43854">
    <property type="entry name" value="INDOLEPYRUVATE OXIDOREDUCTASE SUBUNIT IORB"/>
    <property type="match status" value="1"/>
</dbReference>
<dbReference type="InterPro" id="IPR019752">
    <property type="entry name" value="Pyrv/ketoisovalerate_OxRed_cat"/>
</dbReference>
<dbReference type="SUPFAM" id="SSF53323">
    <property type="entry name" value="Pyruvate-ferredoxin oxidoreductase, PFOR, domain III"/>
    <property type="match status" value="1"/>
</dbReference>